<protein>
    <submittedName>
        <fullName evidence="2">Uncharacterized protein</fullName>
    </submittedName>
</protein>
<dbReference type="AlphaFoldDB" id="A0AAD2IZ95"/>
<organism evidence="2 3">
    <name type="scientific">Achromobacter aegrifaciens</name>
    <dbReference type="NCBI Taxonomy" id="1287736"/>
    <lineage>
        <taxon>Bacteria</taxon>
        <taxon>Pseudomonadati</taxon>
        <taxon>Pseudomonadota</taxon>
        <taxon>Betaproteobacteria</taxon>
        <taxon>Burkholderiales</taxon>
        <taxon>Alcaligenaceae</taxon>
        <taxon>Achromobacter</taxon>
    </lineage>
</organism>
<reference evidence="2 3" key="1">
    <citation type="submission" date="2015-09" db="EMBL/GenBank/DDBJ databases">
        <authorList>
            <consortium name="Pathogen Informatics"/>
        </authorList>
    </citation>
    <scope>NUCLEOTIDE SEQUENCE [LARGE SCALE GENOMIC DNA]</scope>
    <source>
        <strain evidence="2 3">2789STDY5608625</strain>
    </source>
</reference>
<dbReference type="Proteomes" id="UP000044098">
    <property type="component" value="Unassembled WGS sequence"/>
</dbReference>
<proteinExistence type="predicted"/>
<comment type="caution">
    <text evidence="2">The sequence shown here is derived from an EMBL/GenBank/DDBJ whole genome shotgun (WGS) entry which is preliminary data.</text>
</comment>
<dbReference type="EMBL" id="CYTK01000003">
    <property type="protein sequence ID" value="CUJ03040.1"/>
    <property type="molecule type" value="Genomic_DNA"/>
</dbReference>
<evidence type="ECO:0000256" key="1">
    <source>
        <dbReference type="SAM" id="MobiDB-lite"/>
    </source>
</evidence>
<sequence length="270" mass="29887">MPSGLYVKGDLGQVQIDENYRNVALIARGSVSLPAAWGSAILQVPASVVMVAFRSEKWIYVHETQLSGATIRYELRNGEVGGSAPVYWYAFGAPAGGGNSGIEVFDASSRQVFHSDFSYWNYYGFFTSQGAGQEIDITTPFVPLVVQLGVSTYISMYNEVDAYQSITYFRTIGNRVQTKNDRGHFIGELAGKLHVRGGWSFIACIEFVAHLLRKRLCMLRPPSAGFFSSIRRRNAPKDQGNEAGRCGHLHRKSNDRRGRRNRRGGMGSAS</sequence>
<feature type="compositionally biased region" description="Basic residues" evidence="1">
    <location>
        <begin position="247"/>
        <end position="263"/>
    </location>
</feature>
<dbReference type="RefSeq" id="WP_054453553.1">
    <property type="nucleotide sequence ID" value="NZ_CYTK01000003.1"/>
</dbReference>
<accession>A0AAD2IZ95</accession>
<gene>
    <name evidence="2" type="ORF">ERS370000_02504</name>
</gene>
<evidence type="ECO:0000313" key="3">
    <source>
        <dbReference type="Proteomes" id="UP000044098"/>
    </source>
</evidence>
<name>A0AAD2IZ95_ACHAE</name>
<evidence type="ECO:0000313" key="2">
    <source>
        <dbReference type="EMBL" id="CUJ03040.1"/>
    </source>
</evidence>
<feature type="region of interest" description="Disordered" evidence="1">
    <location>
        <begin position="230"/>
        <end position="270"/>
    </location>
</feature>